<dbReference type="PROSITE" id="PS00690">
    <property type="entry name" value="DEAH_ATP_HELICASE"/>
    <property type="match status" value="1"/>
</dbReference>
<dbReference type="GO" id="GO:0000724">
    <property type="term" value="P:double-strand break repair via homologous recombination"/>
    <property type="evidence" value="ECO:0007669"/>
    <property type="project" value="TreeGrafter"/>
</dbReference>
<reference evidence="7 8" key="1">
    <citation type="submission" date="2020-06" db="EMBL/GenBank/DDBJ databases">
        <authorList>
            <person name="Li R."/>
            <person name="Bekaert M."/>
        </authorList>
    </citation>
    <scope>NUCLEOTIDE SEQUENCE [LARGE SCALE GENOMIC DNA]</scope>
    <source>
        <strain evidence="8">wild</strain>
    </source>
</reference>
<gene>
    <name evidence="7" type="ORF">MCOR_12289</name>
</gene>
<keyword evidence="5" id="KW-0539">Nucleus</keyword>
<comment type="similarity">
    <text evidence="1">Belongs to the helicase family. RecQ subfamily.</text>
</comment>
<dbReference type="GO" id="GO:0005634">
    <property type="term" value="C:nucleus"/>
    <property type="evidence" value="ECO:0007669"/>
    <property type="project" value="TreeGrafter"/>
</dbReference>
<dbReference type="PANTHER" id="PTHR13710">
    <property type="entry name" value="DNA HELICASE RECQ FAMILY MEMBER"/>
    <property type="match status" value="1"/>
</dbReference>
<name>A0A6J8AW74_MYTCO</name>
<accession>A0A6J8AW74</accession>
<evidence type="ECO:0000256" key="5">
    <source>
        <dbReference type="ARBA" id="ARBA00023242"/>
    </source>
</evidence>
<evidence type="ECO:0000256" key="1">
    <source>
        <dbReference type="ARBA" id="ARBA00005446"/>
    </source>
</evidence>
<evidence type="ECO:0000256" key="3">
    <source>
        <dbReference type="ARBA" id="ARBA00023125"/>
    </source>
</evidence>
<dbReference type="GO" id="GO:0043138">
    <property type="term" value="F:3'-5' DNA helicase activity"/>
    <property type="evidence" value="ECO:0007669"/>
    <property type="project" value="TreeGrafter"/>
</dbReference>
<protein>
    <recommendedName>
        <fullName evidence="6">Helicase ATP-binding domain-containing protein</fullName>
    </recommendedName>
</protein>
<sequence>MSLVLEIEKGYGDSLKSKYTYILCHPGDILKKEICDILCSDSWQKEVSHIFIDEVHCVLQWGHEFRPDYMKISKLRSVFSDAKFVALTATATKLVIKKNTDNLQMKCFTIISAFVDRPNVKISVIKRLPSAEEKNTAEDSFGQVMEPVVRSLCSDPSKFPKTIIYSKLKSCANGKSLDTYAPKSIAGQYVAVAYIDIWYPGQILSVKNDLLAMDQDRLRPNRQMKEFLGITGHLILDRCKDKNAKIITDNAPNMTKAFDISVSLDIHAILRDRILSQTVKITMPLQLVVKDGLKEASPHLKTVISKASNTVKYARKSKNASYILKGGEKAAS</sequence>
<proteinExistence type="inferred from homology"/>
<dbReference type="GO" id="GO:0009378">
    <property type="term" value="F:four-way junction helicase activity"/>
    <property type="evidence" value="ECO:0007669"/>
    <property type="project" value="TreeGrafter"/>
</dbReference>
<keyword evidence="8" id="KW-1185">Reference proteome</keyword>
<dbReference type="GO" id="GO:0003677">
    <property type="term" value="F:DNA binding"/>
    <property type="evidence" value="ECO:0007669"/>
    <property type="project" value="UniProtKB-KW"/>
</dbReference>
<dbReference type="OrthoDB" id="10253415at2759"/>
<keyword evidence="3" id="KW-0238">DNA-binding</keyword>
<dbReference type="PROSITE" id="PS51192">
    <property type="entry name" value="HELICASE_ATP_BIND_1"/>
    <property type="match status" value="1"/>
</dbReference>
<evidence type="ECO:0000313" key="7">
    <source>
        <dbReference type="EMBL" id="CAC5375191.1"/>
    </source>
</evidence>
<dbReference type="SUPFAM" id="SSF52540">
    <property type="entry name" value="P-loop containing nucleoside triphosphate hydrolases"/>
    <property type="match status" value="1"/>
</dbReference>
<dbReference type="GO" id="GO:0016787">
    <property type="term" value="F:hydrolase activity"/>
    <property type="evidence" value="ECO:0007669"/>
    <property type="project" value="UniProtKB-KW"/>
</dbReference>
<dbReference type="GO" id="GO:0005737">
    <property type="term" value="C:cytoplasm"/>
    <property type="evidence" value="ECO:0007669"/>
    <property type="project" value="TreeGrafter"/>
</dbReference>
<keyword evidence="2" id="KW-0378">Hydrolase</keyword>
<evidence type="ECO:0000313" key="8">
    <source>
        <dbReference type="Proteomes" id="UP000507470"/>
    </source>
</evidence>
<dbReference type="Gene3D" id="3.40.50.300">
    <property type="entry name" value="P-loop containing nucleotide triphosphate hydrolases"/>
    <property type="match status" value="1"/>
</dbReference>
<dbReference type="Proteomes" id="UP000507470">
    <property type="component" value="Unassembled WGS sequence"/>
</dbReference>
<dbReference type="InterPro" id="IPR002464">
    <property type="entry name" value="DNA/RNA_helicase_DEAH_CS"/>
</dbReference>
<dbReference type="EMBL" id="CACVKT020002121">
    <property type="protein sequence ID" value="CAC5375191.1"/>
    <property type="molecule type" value="Genomic_DNA"/>
</dbReference>
<feature type="domain" description="Helicase ATP-binding" evidence="6">
    <location>
        <begin position="1"/>
        <end position="109"/>
    </location>
</feature>
<dbReference type="PANTHER" id="PTHR13710:SF153">
    <property type="entry name" value="RECQ-LIKE DNA HELICASE BLM"/>
    <property type="match status" value="1"/>
</dbReference>
<dbReference type="AlphaFoldDB" id="A0A6J8AW74"/>
<dbReference type="GO" id="GO:0005694">
    <property type="term" value="C:chromosome"/>
    <property type="evidence" value="ECO:0007669"/>
    <property type="project" value="TreeGrafter"/>
</dbReference>
<dbReference type="InterPro" id="IPR014001">
    <property type="entry name" value="Helicase_ATP-bd"/>
</dbReference>
<organism evidence="7 8">
    <name type="scientific">Mytilus coruscus</name>
    <name type="common">Sea mussel</name>
    <dbReference type="NCBI Taxonomy" id="42192"/>
    <lineage>
        <taxon>Eukaryota</taxon>
        <taxon>Metazoa</taxon>
        <taxon>Spiralia</taxon>
        <taxon>Lophotrochozoa</taxon>
        <taxon>Mollusca</taxon>
        <taxon>Bivalvia</taxon>
        <taxon>Autobranchia</taxon>
        <taxon>Pteriomorphia</taxon>
        <taxon>Mytilida</taxon>
        <taxon>Mytiloidea</taxon>
        <taxon>Mytilidae</taxon>
        <taxon>Mytilinae</taxon>
        <taxon>Mytilus</taxon>
    </lineage>
</organism>
<evidence type="ECO:0000256" key="4">
    <source>
        <dbReference type="ARBA" id="ARBA00023235"/>
    </source>
</evidence>
<evidence type="ECO:0000256" key="2">
    <source>
        <dbReference type="ARBA" id="ARBA00022801"/>
    </source>
</evidence>
<evidence type="ECO:0000259" key="6">
    <source>
        <dbReference type="PROSITE" id="PS51192"/>
    </source>
</evidence>
<keyword evidence="4" id="KW-0413">Isomerase</keyword>
<dbReference type="InterPro" id="IPR027417">
    <property type="entry name" value="P-loop_NTPase"/>
</dbReference>